<dbReference type="EMBL" id="JAGMUU010000046">
    <property type="protein sequence ID" value="KAH7113485.1"/>
    <property type="molecule type" value="Genomic_DNA"/>
</dbReference>
<keyword evidence="1" id="KW-0472">Membrane</keyword>
<name>A0A9P9D672_9HYPO</name>
<gene>
    <name evidence="2" type="ORF">B0J13DRAFT_460868</name>
</gene>
<keyword evidence="1" id="KW-1133">Transmembrane helix</keyword>
<feature type="transmembrane region" description="Helical" evidence="1">
    <location>
        <begin position="116"/>
        <end position="139"/>
    </location>
</feature>
<evidence type="ECO:0000313" key="3">
    <source>
        <dbReference type="Proteomes" id="UP000717696"/>
    </source>
</evidence>
<keyword evidence="3" id="KW-1185">Reference proteome</keyword>
<proteinExistence type="predicted"/>
<protein>
    <submittedName>
        <fullName evidence="2">Uncharacterized protein</fullName>
    </submittedName>
</protein>
<dbReference type="OrthoDB" id="5077499at2759"/>
<keyword evidence="1" id="KW-0812">Transmembrane</keyword>
<dbReference type="AlphaFoldDB" id="A0A9P9D672"/>
<comment type="caution">
    <text evidence="2">The sequence shown here is derived from an EMBL/GenBank/DDBJ whole genome shotgun (WGS) entry which is preliminary data.</text>
</comment>
<sequence length="169" mass="18444">MSNPGYQAGIYKGPLEIPPMGEVTSERYHYYECPLKVLPPIPAGVFLHYLSCAKRKNWTCEVPEAHAEGFFLQRLPKKIHRSILDELGTCDTFESSSGIAFGWGVHIIEGPDHGTLSLALGLGILLSLVISLMVCGIAGTQEQGFGIGQFLLAVIACMMGALYFKLQEL</sequence>
<feature type="transmembrane region" description="Helical" evidence="1">
    <location>
        <begin position="145"/>
        <end position="164"/>
    </location>
</feature>
<evidence type="ECO:0000313" key="2">
    <source>
        <dbReference type="EMBL" id="KAH7113485.1"/>
    </source>
</evidence>
<accession>A0A9P9D672</accession>
<reference evidence="2" key="1">
    <citation type="journal article" date="2021" name="Nat. Commun.">
        <title>Genetic determinants of endophytism in the Arabidopsis root mycobiome.</title>
        <authorList>
            <person name="Mesny F."/>
            <person name="Miyauchi S."/>
            <person name="Thiergart T."/>
            <person name="Pickel B."/>
            <person name="Atanasova L."/>
            <person name="Karlsson M."/>
            <person name="Huettel B."/>
            <person name="Barry K.W."/>
            <person name="Haridas S."/>
            <person name="Chen C."/>
            <person name="Bauer D."/>
            <person name="Andreopoulos W."/>
            <person name="Pangilinan J."/>
            <person name="LaButti K."/>
            <person name="Riley R."/>
            <person name="Lipzen A."/>
            <person name="Clum A."/>
            <person name="Drula E."/>
            <person name="Henrissat B."/>
            <person name="Kohler A."/>
            <person name="Grigoriev I.V."/>
            <person name="Martin F.M."/>
            <person name="Hacquard S."/>
        </authorList>
    </citation>
    <scope>NUCLEOTIDE SEQUENCE</scope>
    <source>
        <strain evidence="2">MPI-CAGE-AT-0021</strain>
    </source>
</reference>
<organism evidence="2 3">
    <name type="scientific">Dactylonectria estremocensis</name>
    <dbReference type="NCBI Taxonomy" id="1079267"/>
    <lineage>
        <taxon>Eukaryota</taxon>
        <taxon>Fungi</taxon>
        <taxon>Dikarya</taxon>
        <taxon>Ascomycota</taxon>
        <taxon>Pezizomycotina</taxon>
        <taxon>Sordariomycetes</taxon>
        <taxon>Hypocreomycetidae</taxon>
        <taxon>Hypocreales</taxon>
        <taxon>Nectriaceae</taxon>
        <taxon>Dactylonectria</taxon>
    </lineage>
</organism>
<dbReference type="Proteomes" id="UP000717696">
    <property type="component" value="Unassembled WGS sequence"/>
</dbReference>
<evidence type="ECO:0000256" key="1">
    <source>
        <dbReference type="SAM" id="Phobius"/>
    </source>
</evidence>